<dbReference type="Pfam" id="PF05943">
    <property type="entry name" value="VipB"/>
    <property type="match status" value="1"/>
</dbReference>
<comment type="caution">
    <text evidence="3">The sequence shown here is derived from an EMBL/GenBank/DDBJ whole genome shotgun (WGS) entry which is preliminary data.</text>
</comment>
<dbReference type="RefSeq" id="WP_086743511.1">
    <property type="nucleotide sequence ID" value="NZ_MWPV01000002.1"/>
</dbReference>
<evidence type="ECO:0000313" key="4">
    <source>
        <dbReference type="Proteomes" id="UP000194841"/>
    </source>
</evidence>
<dbReference type="AlphaFoldDB" id="A0A244CRE9"/>
<dbReference type="PANTHER" id="PTHR35565">
    <property type="entry name" value="CYTOPLASMIC PROTEIN-RELATED"/>
    <property type="match status" value="1"/>
</dbReference>
<dbReference type="Proteomes" id="UP000194841">
    <property type="component" value="Unassembled WGS sequence"/>
</dbReference>
<dbReference type="EMBL" id="MWPV01000002">
    <property type="protein sequence ID" value="OUL58203.1"/>
    <property type="molecule type" value="Genomic_DNA"/>
</dbReference>
<dbReference type="Pfam" id="PF18945">
    <property type="entry name" value="VipB_2"/>
    <property type="match status" value="1"/>
</dbReference>
<name>A0A244CRE9_PSEDV</name>
<dbReference type="InterPro" id="IPR044031">
    <property type="entry name" value="TssC1_N"/>
</dbReference>
<dbReference type="InterPro" id="IPR010269">
    <property type="entry name" value="T6SS_TssC-like"/>
</dbReference>
<proteinExistence type="predicted"/>
<dbReference type="PANTHER" id="PTHR35565:SF1">
    <property type="entry name" value="TYPE VI SECRETION SYSTEM CONTRACTILE SHEATH LARGE SUBUNIT"/>
    <property type="match status" value="1"/>
</dbReference>
<evidence type="ECO:0000259" key="2">
    <source>
        <dbReference type="Pfam" id="PF18945"/>
    </source>
</evidence>
<dbReference type="NCBIfam" id="TIGR03355">
    <property type="entry name" value="VI_chp_2"/>
    <property type="match status" value="1"/>
</dbReference>
<gene>
    <name evidence="3" type="ORF">B1199_07565</name>
</gene>
<accession>A0A244CRE9</accession>
<feature type="domain" description="TssC1 N-terminal" evidence="1">
    <location>
        <begin position="62"/>
        <end position="358"/>
    </location>
</feature>
<protein>
    <submittedName>
        <fullName evidence="3">Type VI secretion protein</fullName>
    </submittedName>
</protein>
<evidence type="ECO:0000259" key="1">
    <source>
        <dbReference type="Pfam" id="PF05943"/>
    </source>
</evidence>
<sequence>MATTATATNSSLIDGILAFSKIPDDEISYSIASTGMHSLLTRIFEQESDTSELRVDKRYVEQLIDELDRKLSLQMDEILHHQTFQSLEAPWRSLKFLIDRTEFGENIKVEILSVDQEELLTDFEDAADITESGLYRKVYTDAFGQFGGNPYGVIIGDYSLTHGNSDVTLMSHMASLAAMNHAPFIAAADPSFFCIKDYAEIPDLKQIEAMFEGPQYIKWRQFRDSDDARNVGLAMPRFMLRPTYGENIPVRSFNYHEGITSQNQYLWGNAAFAYATKLTDSFARYRWCPNIIGPQSGGEVKDLSINLVDDSGTAKVVGPVEVQLSDRKEFELSELGFIPFTLRKDSDSAVFFSSNSVQMPKKFSNDDEGRQAELNYKLGTQLPYLFIVNRLAHYIKVLQRENLGSWKSRSDLEMELNKWIRQYVADQDNPSPATRSQRPLRKALLTVTEVDTEAGWYEVSMEVTPHFKFMGANFTLSLTSMLERG</sequence>
<dbReference type="InterPro" id="IPR044032">
    <property type="entry name" value="TssC1_C"/>
</dbReference>
<evidence type="ECO:0000313" key="3">
    <source>
        <dbReference type="EMBL" id="OUL58203.1"/>
    </source>
</evidence>
<dbReference type="OrthoDB" id="9764000at2"/>
<reference evidence="3 4" key="1">
    <citation type="submission" date="2017-02" db="EMBL/GenBank/DDBJ databases">
        <title>Pseudoalteromonas ulvae TC14 Genome.</title>
        <authorList>
            <person name="Molmeret M."/>
        </authorList>
    </citation>
    <scope>NUCLEOTIDE SEQUENCE [LARGE SCALE GENOMIC DNA]</scope>
    <source>
        <strain evidence="3">TC14</strain>
    </source>
</reference>
<keyword evidence="4" id="KW-1185">Reference proteome</keyword>
<feature type="domain" description="TssC1 C-terminal" evidence="2">
    <location>
        <begin position="371"/>
        <end position="482"/>
    </location>
</feature>
<organism evidence="3 4">
    <name type="scientific">Pseudoalteromonas ulvae</name>
    <dbReference type="NCBI Taxonomy" id="107327"/>
    <lineage>
        <taxon>Bacteria</taxon>
        <taxon>Pseudomonadati</taxon>
        <taxon>Pseudomonadota</taxon>
        <taxon>Gammaproteobacteria</taxon>
        <taxon>Alteromonadales</taxon>
        <taxon>Pseudoalteromonadaceae</taxon>
        <taxon>Pseudoalteromonas</taxon>
    </lineage>
</organism>